<dbReference type="PANTHER" id="PTHR30098">
    <property type="entry name" value="LEUCYL/PHENYLALANYL-TRNA--PROTEIN TRANSFERASE"/>
    <property type="match status" value="1"/>
</dbReference>
<comment type="catalytic activity">
    <reaction evidence="4">
        <text>N-terminal L-lysyl-[protein] + L-leucyl-tRNA(Leu) = N-terminal L-leucyl-L-lysyl-[protein] + tRNA(Leu) + H(+)</text>
        <dbReference type="Rhea" id="RHEA:12340"/>
        <dbReference type="Rhea" id="RHEA-COMP:9613"/>
        <dbReference type="Rhea" id="RHEA-COMP:9622"/>
        <dbReference type="Rhea" id="RHEA-COMP:12670"/>
        <dbReference type="Rhea" id="RHEA-COMP:12671"/>
        <dbReference type="ChEBI" id="CHEBI:15378"/>
        <dbReference type="ChEBI" id="CHEBI:65249"/>
        <dbReference type="ChEBI" id="CHEBI:78442"/>
        <dbReference type="ChEBI" id="CHEBI:78494"/>
        <dbReference type="ChEBI" id="CHEBI:133043"/>
        <dbReference type="EC" id="2.3.2.6"/>
    </reaction>
</comment>
<dbReference type="PANTHER" id="PTHR30098:SF2">
    <property type="entry name" value="LEUCYL_PHENYLALANYL-TRNA--PROTEIN TRANSFERASE"/>
    <property type="match status" value="1"/>
</dbReference>
<keyword evidence="3 4" id="KW-0012">Acyltransferase</keyword>
<dbReference type="HAMAP" id="MF_00688">
    <property type="entry name" value="Leu_Phe_trans"/>
    <property type="match status" value="1"/>
</dbReference>
<evidence type="ECO:0000313" key="6">
    <source>
        <dbReference type="Proteomes" id="UP000292544"/>
    </source>
</evidence>
<sequence>MTQFITELDPTNYAFPPTEQALQDPNGLLAIGGDLSAERLRRAYQSGIFPWFSEDEPLLWWSPDPRCVFEIETFRTPRSLRKSLRRSGFTISVNQAFDQVIQGCAAPRVTESGTWIVPEMALAYNQLHRQGVAHSIEIWHENALVGGLYGVCSGRQFSGESMFFRMTDASKVALVALISIMHGTGAKWIDCQITNPHLTSLGAIEVSRADYIEQLNMEICYNTDNTLWQPRNITHQVFDYVGLS</sequence>
<dbReference type="NCBIfam" id="TIGR00667">
    <property type="entry name" value="aat"/>
    <property type="match status" value="1"/>
</dbReference>
<evidence type="ECO:0000256" key="2">
    <source>
        <dbReference type="ARBA" id="ARBA00022679"/>
    </source>
</evidence>
<keyword evidence="1 4" id="KW-0963">Cytoplasm</keyword>
<dbReference type="EMBL" id="SHLY01000001">
    <property type="protein sequence ID" value="TAA48382.1"/>
    <property type="molecule type" value="Genomic_DNA"/>
</dbReference>
<keyword evidence="2 4" id="KW-0808">Transferase</keyword>
<accession>A0ABY1WV33</accession>
<comment type="caution">
    <text evidence="5">The sequence shown here is derived from an EMBL/GenBank/DDBJ whole genome shotgun (WGS) entry which is preliminary data.</text>
</comment>
<evidence type="ECO:0000313" key="5">
    <source>
        <dbReference type="EMBL" id="TAA48382.1"/>
    </source>
</evidence>
<keyword evidence="6" id="KW-1185">Reference proteome</keyword>
<dbReference type="Pfam" id="PF03588">
    <property type="entry name" value="Leu_Phe_trans"/>
    <property type="match status" value="1"/>
</dbReference>
<comment type="function">
    <text evidence="4">Functions in the N-end rule pathway of protein degradation where it conjugates Leu, Phe and, less efficiently, Met from aminoacyl-tRNAs to the N-termini of proteins containing an N-terminal arginine or lysine.</text>
</comment>
<proteinExistence type="inferred from homology"/>
<reference evidence="6" key="1">
    <citation type="submission" date="2019-02" db="EMBL/GenBank/DDBJ databases">
        <title>Draft genome sequence of Muricauda sp. 176CP4-71.</title>
        <authorList>
            <person name="Park J.-S."/>
        </authorList>
    </citation>
    <scope>NUCLEOTIDE SEQUENCE [LARGE SCALE GENOMIC DNA]</scope>
    <source>
        <strain evidence="6">176GS2-150</strain>
    </source>
</reference>
<dbReference type="Gene3D" id="3.30.70.3550">
    <property type="entry name" value="Leucyl/phenylalanyl-tRNA-protein transferase, N-terminal domain"/>
    <property type="match status" value="1"/>
</dbReference>
<dbReference type="InterPro" id="IPR042203">
    <property type="entry name" value="Leu/Phe-tRNA_Trfase_C"/>
</dbReference>
<dbReference type="Proteomes" id="UP000292544">
    <property type="component" value="Unassembled WGS sequence"/>
</dbReference>
<dbReference type="InterPro" id="IPR004616">
    <property type="entry name" value="Leu/Phe-tRNA_Trfase"/>
</dbReference>
<protein>
    <recommendedName>
        <fullName evidence="4">Leucyl/phenylalanyl-tRNA--protein transferase</fullName>
        <ecNumber evidence="4">2.3.2.6</ecNumber>
    </recommendedName>
    <alternativeName>
        <fullName evidence="4">L/F-transferase</fullName>
    </alternativeName>
    <alternativeName>
        <fullName evidence="4">Leucyltransferase</fullName>
    </alternativeName>
    <alternativeName>
        <fullName evidence="4">Phenyalanyltransferase</fullName>
    </alternativeName>
</protein>
<dbReference type="EC" id="2.3.2.6" evidence="4"/>
<dbReference type="RefSeq" id="WP_130565784.1">
    <property type="nucleotide sequence ID" value="NZ_SHLY01000001.1"/>
</dbReference>
<evidence type="ECO:0000256" key="1">
    <source>
        <dbReference type="ARBA" id="ARBA00022490"/>
    </source>
</evidence>
<organism evidence="5 6">
    <name type="scientific">Corallincola spongiicola</name>
    <dbReference type="NCBI Taxonomy" id="2520508"/>
    <lineage>
        <taxon>Bacteria</taxon>
        <taxon>Pseudomonadati</taxon>
        <taxon>Pseudomonadota</taxon>
        <taxon>Gammaproteobacteria</taxon>
        <taxon>Alteromonadales</taxon>
        <taxon>Psychromonadaceae</taxon>
        <taxon>Corallincola</taxon>
    </lineage>
</organism>
<name>A0ABY1WV33_9GAMM</name>
<evidence type="ECO:0000256" key="4">
    <source>
        <dbReference type="HAMAP-Rule" id="MF_00688"/>
    </source>
</evidence>
<dbReference type="InterPro" id="IPR042221">
    <property type="entry name" value="Leu/Phe-tRNA_Trfase_N"/>
</dbReference>
<comment type="subcellular location">
    <subcellularLocation>
        <location evidence="4">Cytoplasm</location>
    </subcellularLocation>
</comment>
<dbReference type="GO" id="GO:0008914">
    <property type="term" value="F:leucyl-tRNA--protein transferase activity"/>
    <property type="evidence" value="ECO:0007669"/>
    <property type="project" value="UniProtKB-EC"/>
</dbReference>
<dbReference type="SUPFAM" id="SSF55729">
    <property type="entry name" value="Acyl-CoA N-acyltransferases (Nat)"/>
    <property type="match status" value="1"/>
</dbReference>
<comment type="similarity">
    <text evidence="4">Belongs to the L/F-transferase family.</text>
</comment>
<dbReference type="Gene3D" id="3.40.630.70">
    <property type="entry name" value="Leucyl/phenylalanyl-tRNA-protein transferase, C-terminal domain"/>
    <property type="match status" value="1"/>
</dbReference>
<comment type="catalytic activity">
    <reaction evidence="4">
        <text>N-terminal L-arginyl-[protein] + L-leucyl-tRNA(Leu) = N-terminal L-leucyl-L-arginyl-[protein] + tRNA(Leu) + H(+)</text>
        <dbReference type="Rhea" id="RHEA:50416"/>
        <dbReference type="Rhea" id="RHEA-COMP:9613"/>
        <dbReference type="Rhea" id="RHEA-COMP:9622"/>
        <dbReference type="Rhea" id="RHEA-COMP:12672"/>
        <dbReference type="Rhea" id="RHEA-COMP:12673"/>
        <dbReference type="ChEBI" id="CHEBI:15378"/>
        <dbReference type="ChEBI" id="CHEBI:64719"/>
        <dbReference type="ChEBI" id="CHEBI:78442"/>
        <dbReference type="ChEBI" id="CHEBI:78494"/>
        <dbReference type="ChEBI" id="CHEBI:133044"/>
        <dbReference type="EC" id="2.3.2.6"/>
    </reaction>
</comment>
<gene>
    <name evidence="4" type="primary">aat</name>
    <name evidence="5" type="ORF">EXY25_03920</name>
</gene>
<comment type="catalytic activity">
    <reaction evidence="4">
        <text>L-phenylalanyl-tRNA(Phe) + an N-terminal L-alpha-aminoacyl-[protein] = an N-terminal L-phenylalanyl-L-alpha-aminoacyl-[protein] + tRNA(Phe)</text>
        <dbReference type="Rhea" id="RHEA:43632"/>
        <dbReference type="Rhea" id="RHEA-COMP:9668"/>
        <dbReference type="Rhea" id="RHEA-COMP:9699"/>
        <dbReference type="Rhea" id="RHEA-COMP:10636"/>
        <dbReference type="Rhea" id="RHEA-COMP:10637"/>
        <dbReference type="ChEBI" id="CHEBI:78442"/>
        <dbReference type="ChEBI" id="CHEBI:78531"/>
        <dbReference type="ChEBI" id="CHEBI:78597"/>
        <dbReference type="ChEBI" id="CHEBI:83561"/>
        <dbReference type="EC" id="2.3.2.6"/>
    </reaction>
</comment>
<dbReference type="InterPro" id="IPR016181">
    <property type="entry name" value="Acyl_CoA_acyltransferase"/>
</dbReference>
<evidence type="ECO:0000256" key="3">
    <source>
        <dbReference type="ARBA" id="ARBA00023315"/>
    </source>
</evidence>